<comment type="similarity">
    <text evidence="1">Belongs to the glyoxalase I family.</text>
</comment>
<dbReference type="InterPro" id="IPR043194">
    <property type="entry name" value="GLOD4_C"/>
</dbReference>
<gene>
    <name evidence="4" type="primary">Glod4</name>
    <name evidence="4" type="ORF">FJT64_020294</name>
</gene>
<dbReference type="CDD" id="cd16357">
    <property type="entry name" value="GLOD4_C"/>
    <property type="match status" value="1"/>
</dbReference>
<proteinExistence type="inferred from homology"/>
<feature type="domain" description="VOC" evidence="3">
    <location>
        <begin position="134"/>
        <end position="256"/>
    </location>
</feature>
<comment type="caution">
    <text evidence="4">The sequence shown here is derived from an EMBL/GenBank/DDBJ whole genome shotgun (WGS) entry which is preliminary data.</text>
</comment>
<dbReference type="Gene3D" id="3.10.180.10">
    <property type="entry name" value="2,3-Dihydroxybiphenyl 1,2-Dioxygenase, domain 1"/>
    <property type="match status" value="2"/>
</dbReference>
<dbReference type="OrthoDB" id="1545884at2759"/>
<dbReference type="Pfam" id="PF00903">
    <property type="entry name" value="Glyoxalase"/>
    <property type="match status" value="1"/>
</dbReference>
<evidence type="ECO:0000256" key="1">
    <source>
        <dbReference type="ARBA" id="ARBA00010363"/>
    </source>
</evidence>
<dbReference type="InterPro" id="IPR029068">
    <property type="entry name" value="Glyas_Bleomycin-R_OHBP_Dase"/>
</dbReference>
<evidence type="ECO:0000313" key="5">
    <source>
        <dbReference type="Proteomes" id="UP000440578"/>
    </source>
</evidence>
<organism evidence="4 5">
    <name type="scientific">Amphibalanus amphitrite</name>
    <name type="common">Striped barnacle</name>
    <name type="synonym">Balanus amphitrite</name>
    <dbReference type="NCBI Taxonomy" id="1232801"/>
    <lineage>
        <taxon>Eukaryota</taxon>
        <taxon>Metazoa</taxon>
        <taxon>Ecdysozoa</taxon>
        <taxon>Arthropoda</taxon>
        <taxon>Crustacea</taxon>
        <taxon>Multicrustacea</taxon>
        <taxon>Cirripedia</taxon>
        <taxon>Thoracica</taxon>
        <taxon>Thoracicalcarea</taxon>
        <taxon>Balanomorpha</taxon>
        <taxon>Balanoidea</taxon>
        <taxon>Balanidae</taxon>
        <taxon>Amphibalaninae</taxon>
        <taxon>Amphibalanus</taxon>
    </lineage>
</organism>
<dbReference type="PROSITE" id="PS51819">
    <property type="entry name" value="VOC"/>
    <property type="match status" value="2"/>
</dbReference>
<dbReference type="PANTHER" id="PTHR46466">
    <property type="entry name" value="GLYOXALASE DOMAIN-CONTAINING PROTEIN 4"/>
    <property type="match status" value="1"/>
</dbReference>
<dbReference type="InterPro" id="IPR043193">
    <property type="entry name" value="GLOD4"/>
</dbReference>
<dbReference type="Proteomes" id="UP000440578">
    <property type="component" value="Unassembled WGS sequence"/>
</dbReference>
<dbReference type="EMBL" id="VIIS01000482">
    <property type="protein sequence ID" value="KAF0308497.1"/>
    <property type="molecule type" value="Genomic_DNA"/>
</dbReference>
<dbReference type="InterPro" id="IPR004360">
    <property type="entry name" value="Glyas_Fos-R_dOase_dom"/>
</dbReference>
<evidence type="ECO:0000256" key="2">
    <source>
        <dbReference type="ARBA" id="ARBA00022737"/>
    </source>
</evidence>
<dbReference type="PANTHER" id="PTHR46466:SF1">
    <property type="entry name" value="GLYOXALASE DOMAIN-CONTAINING PROTEIN 4"/>
    <property type="match status" value="1"/>
</dbReference>
<dbReference type="InterPro" id="IPR037523">
    <property type="entry name" value="VOC_core"/>
</dbReference>
<dbReference type="InterPro" id="IPR059155">
    <property type="entry name" value="GLOD4_dom"/>
</dbReference>
<keyword evidence="5" id="KW-1185">Reference proteome</keyword>
<dbReference type="Pfam" id="PF21207">
    <property type="entry name" value="GLOD4_N"/>
    <property type="match status" value="1"/>
</dbReference>
<feature type="domain" description="VOC" evidence="3">
    <location>
        <begin position="5"/>
        <end position="129"/>
    </location>
</feature>
<dbReference type="CDD" id="cd08358">
    <property type="entry name" value="GLOD4_N"/>
    <property type="match status" value="1"/>
</dbReference>
<sequence>MVSGRALHFVLKVGDRPATTKFFRDILGMKILRHEEFEEGCKATCNGPYDGKWSKTMVGYGPEDSHFVVELTYNYGVSTYRVGNDFLGLTIHSRSAVAGARRAGWPLRQQGDLLVTEAPGGYPVLLRDQDAPAGHDPVRRWSLACSDLERSVAYWGQTLGMAVEERAAGRALLSFGGDQARLELVASSAPLDRAAAFGRSAFAVPTAELAEAEARVRAQGGVVLTPLVTLETPGKANVSVVILADPDGHEICLVGAEGFAELSQVDTEADALLQKAIEADKSDQWFAKKGGKKTEA</sequence>
<evidence type="ECO:0000259" key="3">
    <source>
        <dbReference type="PROSITE" id="PS51819"/>
    </source>
</evidence>
<dbReference type="AlphaFoldDB" id="A0A6A4WM80"/>
<accession>A0A6A4WM80</accession>
<protein>
    <submittedName>
        <fullName evidence="4">Glyoxalase domain-containing protein 4</fullName>
    </submittedName>
</protein>
<reference evidence="4 5" key="1">
    <citation type="submission" date="2019-07" db="EMBL/GenBank/DDBJ databases">
        <title>Draft genome assembly of a fouling barnacle, Amphibalanus amphitrite (Darwin, 1854): The first reference genome for Thecostraca.</title>
        <authorList>
            <person name="Kim W."/>
        </authorList>
    </citation>
    <scope>NUCLEOTIDE SEQUENCE [LARGE SCALE GENOMIC DNA]</scope>
    <source>
        <strain evidence="4">SNU_AA5</strain>
        <tissue evidence="4">Soma without cirri and trophi</tissue>
    </source>
</reference>
<dbReference type="SUPFAM" id="SSF54593">
    <property type="entry name" value="Glyoxalase/Bleomycin resistance protein/Dihydroxybiphenyl dioxygenase"/>
    <property type="match status" value="2"/>
</dbReference>
<keyword evidence="2" id="KW-0677">Repeat</keyword>
<dbReference type="Pfam" id="PF21701">
    <property type="entry name" value="GLOD4_C"/>
    <property type="match status" value="1"/>
</dbReference>
<name>A0A6A4WM80_AMPAM</name>
<evidence type="ECO:0000313" key="4">
    <source>
        <dbReference type="EMBL" id="KAF0308497.1"/>
    </source>
</evidence>